<feature type="binding site" evidence="5">
    <location>
        <position position="8"/>
    </location>
    <ligand>
        <name>Mg(2+)</name>
        <dbReference type="ChEBI" id="CHEBI:18420"/>
    </ligand>
</feature>
<dbReference type="AlphaFoldDB" id="A0ABD5S758"/>
<evidence type="ECO:0000313" key="8">
    <source>
        <dbReference type="Proteomes" id="UP001596442"/>
    </source>
</evidence>
<dbReference type="Proteomes" id="UP001596442">
    <property type="component" value="Unassembled WGS sequence"/>
</dbReference>
<comment type="caution">
    <text evidence="7">The sequence shown here is derived from an EMBL/GenBank/DDBJ whole genome shotgun (WGS) entry which is preliminary data.</text>
</comment>
<dbReference type="GO" id="GO:0004518">
    <property type="term" value="F:nuclease activity"/>
    <property type="evidence" value="ECO:0007669"/>
    <property type="project" value="UniProtKB-KW"/>
</dbReference>
<evidence type="ECO:0000256" key="4">
    <source>
        <dbReference type="ARBA" id="ARBA00022801"/>
    </source>
</evidence>
<dbReference type="InterPro" id="IPR002716">
    <property type="entry name" value="PIN_dom"/>
</dbReference>
<name>A0ABD5S758_9EURY</name>
<keyword evidence="1 5" id="KW-1277">Toxin-antitoxin system</keyword>
<dbReference type="Gene3D" id="3.40.50.1010">
    <property type="entry name" value="5'-nuclease"/>
    <property type="match status" value="1"/>
</dbReference>
<accession>A0ABD5S758</accession>
<dbReference type="InterPro" id="IPR029060">
    <property type="entry name" value="PIN-like_dom_sf"/>
</dbReference>
<dbReference type="SUPFAM" id="SSF88723">
    <property type="entry name" value="PIN domain-like"/>
    <property type="match status" value="1"/>
</dbReference>
<keyword evidence="5" id="KW-0800">Toxin</keyword>
<dbReference type="RefSeq" id="WP_379778601.1">
    <property type="nucleotide sequence ID" value="NZ_JBHSWW010000010.1"/>
</dbReference>
<keyword evidence="5" id="KW-0460">Magnesium</keyword>
<dbReference type="Pfam" id="PF01850">
    <property type="entry name" value="PIN"/>
    <property type="match status" value="1"/>
</dbReference>
<gene>
    <name evidence="5" type="primary">vapC</name>
    <name evidence="7" type="ORF">ACFQEU_01720</name>
</gene>
<comment type="function">
    <text evidence="5">Toxic component of a toxin-antitoxin (TA) system. An RNase.</text>
</comment>
<evidence type="ECO:0000256" key="5">
    <source>
        <dbReference type="HAMAP-Rule" id="MF_00265"/>
    </source>
</evidence>
<keyword evidence="3 5" id="KW-0479">Metal-binding</keyword>
<protein>
    <recommendedName>
        <fullName evidence="5">Ribonuclease VapC</fullName>
        <shortName evidence="5">RNase VapC</shortName>
        <ecNumber evidence="5">3.1.-.-</ecNumber>
    </recommendedName>
    <alternativeName>
        <fullName evidence="5">Putative toxin VapC</fullName>
    </alternativeName>
</protein>
<evidence type="ECO:0000256" key="2">
    <source>
        <dbReference type="ARBA" id="ARBA00022722"/>
    </source>
</evidence>
<dbReference type="GO" id="GO:0016787">
    <property type="term" value="F:hydrolase activity"/>
    <property type="evidence" value="ECO:0007669"/>
    <property type="project" value="UniProtKB-KW"/>
</dbReference>
<keyword evidence="2 5" id="KW-0540">Nuclease</keyword>
<reference evidence="7 8" key="1">
    <citation type="journal article" date="2019" name="Int. J. Syst. Evol. Microbiol.">
        <title>The Global Catalogue of Microorganisms (GCM) 10K type strain sequencing project: providing services to taxonomists for standard genome sequencing and annotation.</title>
        <authorList>
            <consortium name="The Broad Institute Genomics Platform"/>
            <consortium name="The Broad Institute Genome Sequencing Center for Infectious Disease"/>
            <person name="Wu L."/>
            <person name="Ma J."/>
        </authorList>
    </citation>
    <scope>NUCLEOTIDE SEQUENCE [LARGE SCALE GENOMIC DNA]</scope>
    <source>
        <strain evidence="7 8">CGMCC 1.3239</strain>
    </source>
</reference>
<dbReference type="GO" id="GO:0090729">
    <property type="term" value="F:toxin activity"/>
    <property type="evidence" value="ECO:0007669"/>
    <property type="project" value="UniProtKB-KW"/>
</dbReference>
<evidence type="ECO:0000259" key="6">
    <source>
        <dbReference type="Pfam" id="PF01850"/>
    </source>
</evidence>
<evidence type="ECO:0000256" key="3">
    <source>
        <dbReference type="ARBA" id="ARBA00022723"/>
    </source>
</evidence>
<sequence>MSGGYVFDTEAIIAFLYNEPGHEAVAELLDEVFTGDANGFLTETNASEVFYLIARFEGVDDVPTDASLREADRDIRALERQGLELEAADWRLAAEVKADGSISLADAYAVALARERDATLVAGADDDFDELPIEVDLHRFRDHGV</sequence>
<organism evidence="7 8">
    <name type="scientific">Halorubrum tibetense</name>
    <dbReference type="NCBI Taxonomy" id="175631"/>
    <lineage>
        <taxon>Archaea</taxon>
        <taxon>Methanobacteriati</taxon>
        <taxon>Methanobacteriota</taxon>
        <taxon>Stenosarchaea group</taxon>
        <taxon>Halobacteria</taxon>
        <taxon>Halobacteriales</taxon>
        <taxon>Haloferacaceae</taxon>
        <taxon>Halorubrum</taxon>
    </lineage>
</organism>
<feature type="binding site" evidence="5">
    <location>
        <position position="106"/>
    </location>
    <ligand>
        <name>Mg(2+)</name>
        <dbReference type="ChEBI" id="CHEBI:18420"/>
    </ligand>
</feature>
<dbReference type="GO" id="GO:0000287">
    <property type="term" value="F:magnesium ion binding"/>
    <property type="evidence" value="ECO:0007669"/>
    <property type="project" value="UniProtKB-UniRule"/>
</dbReference>
<dbReference type="EMBL" id="JBHSWW010000010">
    <property type="protein sequence ID" value="MFC6752193.1"/>
    <property type="molecule type" value="Genomic_DNA"/>
</dbReference>
<keyword evidence="4 5" id="KW-0378">Hydrolase</keyword>
<feature type="domain" description="PIN" evidence="6">
    <location>
        <begin position="5"/>
        <end position="132"/>
    </location>
</feature>
<dbReference type="HAMAP" id="MF_00265">
    <property type="entry name" value="VapC_Nob1"/>
    <property type="match status" value="1"/>
</dbReference>
<comment type="cofactor">
    <cofactor evidence="5">
        <name>Mg(2+)</name>
        <dbReference type="ChEBI" id="CHEBI:18420"/>
    </cofactor>
</comment>
<comment type="similarity">
    <text evidence="5">Belongs to the PINc/VapC protein family.</text>
</comment>
<keyword evidence="8" id="KW-1185">Reference proteome</keyword>
<dbReference type="EC" id="3.1.-.-" evidence="5"/>
<evidence type="ECO:0000313" key="7">
    <source>
        <dbReference type="EMBL" id="MFC6752193.1"/>
    </source>
</evidence>
<dbReference type="InterPro" id="IPR022907">
    <property type="entry name" value="VapC_family"/>
</dbReference>
<evidence type="ECO:0000256" key="1">
    <source>
        <dbReference type="ARBA" id="ARBA00022649"/>
    </source>
</evidence>
<proteinExistence type="inferred from homology"/>